<dbReference type="AlphaFoldDB" id="A0A0H3FZE1"/>
<dbReference type="Gene3D" id="3.40.605.10">
    <property type="entry name" value="Aldehyde Dehydrogenase, Chain A, domain 1"/>
    <property type="match status" value="1"/>
</dbReference>
<evidence type="ECO:0000259" key="4">
    <source>
        <dbReference type="Pfam" id="PF00171"/>
    </source>
</evidence>
<dbReference type="OrthoDB" id="9802947at2"/>
<dbReference type="PROSITE" id="PS00070">
    <property type="entry name" value="ALDEHYDE_DEHYDR_CYS"/>
    <property type="match status" value="1"/>
</dbReference>
<sequence>MAYESVNPATGETVKKYPDFSDKQVKDSVDRAATVFKNDWSQRTIAERSKVLHKAAEIFRSDVDKYAKLLTIDMGKKIAEARGEVKLSADILDYYAKNGEKFLAPQKVEEKPGAVVKAFPLGLLLAIEPWNFPYYQLARIAGPYLIAGNALLVKHSSSVPQSAHAFEAVLEEAGAPKGIYTNLDASPDQVSQIIEDPRVRGVTVTGSASVGAELAAKAGKMWKKSVMELGGSDAFIVLDGVDIDDKLIDKAAYGRLFNAGQVCCAAKRFIIVGQKRAELFTEKLKQRFEALKIGDPMDESTDLGPLSSVGARDQVVKQVEKAVQNGAKLVCGGKAIEGKGAFMKAGILTDIKRENPAYFEEFFGPIAQIYAVKDEAEAIELANDSPYGLGGAVFAPDVEQGRKVAEQIETGMVAINKPLWTAPELPFGGVKHSGYGRELSHFGIQEFINWKLIDASAA</sequence>
<evidence type="ECO:0000313" key="6">
    <source>
        <dbReference type="Proteomes" id="UP000001494"/>
    </source>
</evidence>
<dbReference type="FunFam" id="3.40.605.10:FF:000012">
    <property type="entry name" value="NAD-dependent succinate-semialdehyde dehydrogenase"/>
    <property type="match status" value="1"/>
</dbReference>
<dbReference type="InterPro" id="IPR044148">
    <property type="entry name" value="ALDH_GabD1-like"/>
</dbReference>
<dbReference type="Gene3D" id="3.40.309.10">
    <property type="entry name" value="Aldehyde Dehydrogenase, Chain A, domain 2"/>
    <property type="match status" value="1"/>
</dbReference>
<reference evidence="5 6" key="1">
    <citation type="journal article" date="2011" name="J. Bacteriol.">
        <title>Genome sequence of the ethanol-producing Zymomonas mobilis subsp. mobilis lectotype strain ATCC 10988.</title>
        <authorList>
            <person name="Pappas K.M."/>
            <person name="Kouvelis V.N."/>
            <person name="Saunders E."/>
            <person name="Brettin T.S."/>
            <person name="Bruce D."/>
            <person name="Detter C."/>
            <person name="Balakireva M."/>
            <person name="Han C.S."/>
            <person name="Savvakis G."/>
            <person name="Kyrpides N.C."/>
            <person name="Typas M.A."/>
        </authorList>
    </citation>
    <scope>NUCLEOTIDE SEQUENCE [LARGE SCALE GENOMIC DNA]</scope>
    <source>
        <strain evidence="6">ATCC 10988 / DSM 424 / CCUG 17860 / LMG 404 / NCIMB 8938 / NRRL B-806 / ZM1</strain>
    </source>
</reference>
<dbReference type="PANTHER" id="PTHR43217">
    <property type="entry name" value="SUCCINATE SEMIALDEHYDE DEHYDROGENASE [NAD(P)+] SAD"/>
    <property type="match status" value="1"/>
</dbReference>
<dbReference type="PANTHER" id="PTHR43217:SF2">
    <property type="entry name" value="SUCCINATE-SEMIALDEHYDE DEHYDROGENASE [NADP(+)]"/>
    <property type="match status" value="1"/>
</dbReference>
<evidence type="ECO:0000256" key="1">
    <source>
        <dbReference type="ARBA" id="ARBA00009986"/>
    </source>
</evidence>
<dbReference type="InterPro" id="IPR016160">
    <property type="entry name" value="Ald_DH_CS_CYS"/>
</dbReference>
<dbReference type="FunFam" id="3.40.309.10:FF:000009">
    <property type="entry name" value="Aldehyde dehydrogenase A"/>
    <property type="match status" value="1"/>
</dbReference>
<keyword evidence="2" id="KW-0521">NADP</keyword>
<dbReference type="Proteomes" id="UP000001494">
    <property type="component" value="Chromosome"/>
</dbReference>
<protein>
    <submittedName>
        <fullName evidence="5">Aldehyde Dehydrogenase</fullName>
    </submittedName>
</protein>
<evidence type="ECO:0000256" key="3">
    <source>
        <dbReference type="ARBA" id="ARBA00023002"/>
    </source>
</evidence>
<gene>
    <name evidence="5" type="ordered locus">Zmob_1390</name>
</gene>
<dbReference type="KEGG" id="zmm:Zmob_1390"/>
<evidence type="ECO:0000256" key="2">
    <source>
        <dbReference type="ARBA" id="ARBA00022857"/>
    </source>
</evidence>
<dbReference type="GeneID" id="79904924"/>
<proteinExistence type="inferred from homology"/>
<name>A0A0H3FZE1_ZYMMA</name>
<comment type="similarity">
    <text evidence="1">Belongs to the aldehyde dehydrogenase family.</text>
</comment>
<keyword evidence="3" id="KW-0560">Oxidoreductase</keyword>
<dbReference type="HOGENOM" id="CLU_005391_1_0_5"/>
<dbReference type="GO" id="GO:0004777">
    <property type="term" value="F:succinate-semialdehyde dehydrogenase (NAD+) activity"/>
    <property type="evidence" value="ECO:0007669"/>
    <property type="project" value="TreeGrafter"/>
</dbReference>
<dbReference type="InterPro" id="IPR016161">
    <property type="entry name" value="Ald_DH/histidinol_DH"/>
</dbReference>
<dbReference type="SUPFAM" id="SSF53720">
    <property type="entry name" value="ALDH-like"/>
    <property type="match status" value="1"/>
</dbReference>
<feature type="domain" description="Aldehyde dehydrogenase" evidence="4">
    <location>
        <begin position="3"/>
        <end position="452"/>
    </location>
</feature>
<dbReference type="Pfam" id="PF00171">
    <property type="entry name" value="Aldedh"/>
    <property type="match status" value="1"/>
</dbReference>
<dbReference type="CDD" id="cd07100">
    <property type="entry name" value="ALDH_SSADH1_GabD1"/>
    <property type="match status" value="1"/>
</dbReference>
<dbReference type="InterPro" id="IPR015590">
    <property type="entry name" value="Aldehyde_DH_dom"/>
</dbReference>
<dbReference type="InterPro" id="IPR047110">
    <property type="entry name" value="GABD/Sad-like"/>
</dbReference>
<dbReference type="eggNOG" id="COG1012">
    <property type="taxonomic scope" value="Bacteria"/>
</dbReference>
<accession>A0A0H3FZE1</accession>
<dbReference type="InterPro" id="IPR016162">
    <property type="entry name" value="Ald_DH_N"/>
</dbReference>
<dbReference type="EMBL" id="CP002850">
    <property type="protein sequence ID" value="AEH63210.1"/>
    <property type="molecule type" value="Genomic_DNA"/>
</dbReference>
<dbReference type="InterPro" id="IPR016163">
    <property type="entry name" value="Ald_DH_C"/>
</dbReference>
<dbReference type="GO" id="GO:0004030">
    <property type="term" value="F:aldehyde dehydrogenase [NAD(P)+] activity"/>
    <property type="evidence" value="ECO:0007669"/>
    <property type="project" value="InterPro"/>
</dbReference>
<organism evidence="5 6">
    <name type="scientific">Zymomonas mobilis subsp. mobilis (strain ATCC 10988 / DSM 424 / LMG 404 / NCIMB 8938 / NRRL B-806 / ZM1)</name>
    <dbReference type="NCBI Taxonomy" id="555217"/>
    <lineage>
        <taxon>Bacteria</taxon>
        <taxon>Pseudomonadati</taxon>
        <taxon>Pseudomonadota</taxon>
        <taxon>Alphaproteobacteria</taxon>
        <taxon>Sphingomonadales</taxon>
        <taxon>Zymomonadaceae</taxon>
        <taxon>Zymomonas</taxon>
    </lineage>
</organism>
<evidence type="ECO:0000313" key="5">
    <source>
        <dbReference type="EMBL" id="AEH63210.1"/>
    </source>
</evidence>
<dbReference type="RefSeq" id="WP_014501039.1">
    <property type="nucleotide sequence ID" value="NC_017262.1"/>
</dbReference>